<dbReference type="Proteomes" id="UP000765509">
    <property type="component" value="Unassembled WGS sequence"/>
</dbReference>
<evidence type="ECO:0000313" key="2">
    <source>
        <dbReference type="EMBL" id="MBW0471348.1"/>
    </source>
</evidence>
<sequence length="209" mass="23864">MGNMPKPLEGVYEVLLTHKELFGSGEDHRTLKRMSPFSCKEEVKKINNWLKKQSLLSIEKKKELEMTPALEKEGPVMPTSGRSVQGQAQRTSEETERSQEKSRKGKRKSQLAQTSQKRVQGSQIGTFSCGKSIQYGKKTSETHSQGAGKGEKELSMQIIDEIRFLNSSIDVKLGKFDQKFNKLTSDINDLKKNDRTFWQWHKVTNTQLE</sequence>
<feature type="compositionally biased region" description="Polar residues" evidence="1">
    <location>
        <begin position="110"/>
        <end position="123"/>
    </location>
</feature>
<dbReference type="AlphaFoldDB" id="A0A9Q3BU61"/>
<proteinExistence type="predicted"/>
<evidence type="ECO:0000313" key="3">
    <source>
        <dbReference type="Proteomes" id="UP000765509"/>
    </source>
</evidence>
<protein>
    <submittedName>
        <fullName evidence="2">Uncharacterized protein</fullName>
    </submittedName>
</protein>
<gene>
    <name evidence="2" type="ORF">O181_011063</name>
</gene>
<feature type="region of interest" description="Disordered" evidence="1">
    <location>
        <begin position="66"/>
        <end position="123"/>
    </location>
</feature>
<keyword evidence="3" id="KW-1185">Reference proteome</keyword>
<feature type="compositionally biased region" description="Basic and acidic residues" evidence="1">
    <location>
        <begin position="91"/>
        <end position="102"/>
    </location>
</feature>
<accession>A0A9Q3BU61</accession>
<organism evidence="2 3">
    <name type="scientific">Austropuccinia psidii MF-1</name>
    <dbReference type="NCBI Taxonomy" id="1389203"/>
    <lineage>
        <taxon>Eukaryota</taxon>
        <taxon>Fungi</taxon>
        <taxon>Dikarya</taxon>
        <taxon>Basidiomycota</taxon>
        <taxon>Pucciniomycotina</taxon>
        <taxon>Pucciniomycetes</taxon>
        <taxon>Pucciniales</taxon>
        <taxon>Sphaerophragmiaceae</taxon>
        <taxon>Austropuccinia</taxon>
    </lineage>
</organism>
<dbReference type="EMBL" id="AVOT02002729">
    <property type="protein sequence ID" value="MBW0471348.1"/>
    <property type="molecule type" value="Genomic_DNA"/>
</dbReference>
<feature type="compositionally biased region" description="Polar residues" evidence="1">
    <location>
        <begin position="80"/>
        <end position="90"/>
    </location>
</feature>
<evidence type="ECO:0000256" key="1">
    <source>
        <dbReference type="SAM" id="MobiDB-lite"/>
    </source>
</evidence>
<name>A0A9Q3BU61_9BASI</name>
<reference evidence="2" key="1">
    <citation type="submission" date="2021-03" db="EMBL/GenBank/DDBJ databases">
        <title>Draft genome sequence of rust myrtle Austropuccinia psidii MF-1, a brazilian biotype.</title>
        <authorList>
            <person name="Quecine M.C."/>
            <person name="Pachon D.M.R."/>
            <person name="Bonatelli M.L."/>
            <person name="Correr F.H."/>
            <person name="Franceschini L.M."/>
            <person name="Leite T.F."/>
            <person name="Margarido G.R.A."/>
            <person name="Almeida C.A."/>
            <person name="Ferrarezi J.A."/>
            <person name="Labate C.A."/>
        </authorList>
    </citation>
    <scope>NUCLEOTIDE SEQUENCE</scope>
    <source>
        <strain evidence="2">MF-1</strain>
    </source>
</reference>
<comment type="caution">
    <text evidence="2">The sequence shown here is derived from an EMBL/GenBank/DDBJ whole genome shotgun (WGS) entry which is preliminary data.</text>
</comment>